<dbReference type="GO" id="GO:0003924">
    <property type="term" value="F:GTPase activity"/>
    <property type="evidence" value="ECO:0007669"/>
    <property type="project" value="UniProtKB-UniRule"/>
</dbReference>
<evidence type="ECO:0000313" key="12">
    <source>
        <dbReference type="Proteomes" id="UP000320801"/>
    </source>
</evidence>
<proteinExistence type="inferred from homology"/>
<feature type="domain" description="KH type-2" evidence="9">
    <location>
        <begin position="199"/>
        <end position="275"/>
    </location>
</feature>
<reference evidence="11 12" key="1">
    <citation type="submission" date="2019-03" db="EMBL/GenBank/DDBJ databases">
        <title>Characterization of a novel Mycoplasma cynos real-time PCR assay.</title>
        <authorList>
            <person name="Tallmadge R.L."/>
            <person name="Mitchell P.K."/>
            <person name="Goodman L."/>
        </authorList>
    </citation>
    <scope>NUCLEOTIDE SEQUENCE [LARGE SCALE GENOMIC DNA]</scope>
    <source>
        <strain evidence="11 12">1642</strain>
    </source>
</reference>
<comment type="function">
    <text evidence="6">An essential GTPase that binds both GDP and GTP, with rapid nucleotide exchange. Plays a role in 16S rRNA processing and 30S ribosomal subunit biogenesis and possibly also in cell cycle regulation and energy metabolism.</text>
</comment>
<feature type="binding site" evidence="6">
    <location>
        <begin position="10"/>
        <end position="17"/>
    </location>
    <ligand>
        <name>GTP</name>
        <dbReference type="ChEBI" id="CHEBI:37565"/>
    </ligand>
</feature>
<evidence type="ECO:0000256" key="7">
    <source>
        <dbReference type="PROSITE-ProRule" id="PRU01050"/>
    </source>
</evidence>
<dbReference type="InterPro" id="IPR004044">
    <property type="entry name" value="KH_dom_type_2"/>
</dbReference>
<dbReference type="GO" id="GO:0070181">
    <property type="term" value="F:small ribosomal subunit rRNA binding"/>
    <property type="evidence" value="ECO:0007669"/>
    <property type="project" value="UniProtKB-UniRule"/>
</dbReference>
<dbReference type="RefSeq" id="WP_141483786.1">
    <property type="nucleotide sequence ID" value="NZ_SMDN01000003.1"/>
</dbReference>
<dbReference type="AlphaFoldDB" id="A0A507SQI8"/>
<feature type="binding site" evidence="6">
    <location>
        <begin position="57"/>
        <end position="61"/>
    </location>
    <ligand>
        <name>GTP</name>
        <dbReference type="ChEBI" id="CHEBI:37565"/>
    </ligand>
</feature>
<keyword evidence="5 6" id="KW-0342">GTP-binding</keyword>
<evidence type="ECO:0000256" key="8">
    <source>
        <dbReference type="RuleBase" id="RU003761"/>
    </source>
</evidence>
<dbReference type="OrthoDB" id="9805918at2"/>
<feature type="region of interest" description="G3" evidence="7">
    <location>
        <begin position="57"/>
        <end position="60"/>
    </location>
</feature>
<keyword evidence="6" id="KW-0472">Membrane</keyword>
<gene>
    <name evidence="6" type="primary">era</name>
    <name evidence="11" type="ORF">E1I18_01190</name>
</gene>
<dbReference type="PROSITE" id="PS51713">
    <property type="entry name" value="G_ERA"/>
    <property type="match status" value="1"/>
</dbReference>
<comment type="caution">
    <text evidence="11">The sequence shown here is derived from an EMBL/GenBank/DDBJ whole genome shotgun (WGS) entry which is preliminary data.</text>
</comment>
<keyword evidence="6" id="KW-1003">Cell membrane</keyword>
<dbReference type="Pfam" id="PF01926">
    <property type="entry name" value="MMR_HSR1"/>
    <property type="match status" value="1"/>
</dbReference>
<dbReference type="PROSITE" id="PS50823">
    <property type="entry name" value="KH_TYPE_2"/>
    <property type="match status" value="1"/>
</dbReference>
<dbReference type="InterPro" id="IPR030388">
    <property type="entry name" value="G_ERA_dom"/>
</dbReference>
<comment type="similarity">
    <text evidence="1 6 7 8">Belongs to the TRAFAC class TrmE-Era-EngA-EngB-Septin-like GTPase superfamily. Era GTPase family.</text>
</comment>
<dbReference type="InterPro" id="IPR005662">
    <property type="entry name" value="GTPase_Era-like"/>
</dbReference>
<evidence type="ECO:0000259" key="10">
    <source>
        <dbReference type="PROSITE" id="PS51713"/>
    </source>
</evidence>
<dbReference type="Proteomes" id="UP000320801">
    <property type="component" value="Unassembled WGS sequence"/>
</dbReference>
<keyword evidence="4 6" id="KW-0694">RNA-binding</keyword>
<keyword evidence="6" id="KW-0963">Cytoplasm</keyword>
<comment type="subcellular location">
    <subcellularLocation>
        <location evidence="6">Cytoplasm</location>
    </subcellularLocation>
    <subcellularLocation>
        <location evidence="6">Cell membrane</location>
        <topology evidence="6">Peripheral membrane protein</topology>
    </subcellularLocation>
</comment>
<evidence type="ECO:0000256" key="4">
    <source>
        <dbReference type="ARBA" id="ARBA00022884"/>
    </source>
</evidence>
<dbReference type="SUPFAM" id="SSF54814">
    <property type="entry name" value="Prokaryotic type KH domain (KH-domain type II)"/>
    <property type="match status" value="1"/>
</dbReference>
<dbReference type="NCBIfam" id="NF000908">
    <property type="entry name" value="PRK00089.1"/>
    <property type="match status" value="1"/>
</dbReference>
<evidence type="ECO:0000256" key="6">
    <source>
        <dbReference type="HAMAP-Rule" id="MF_00367"/>
    </source>
</evidence>
<feature type="binding site" evidence="6">
    <location>
        <begin position="118"/>
        <end position="121"/>
    </location>
    <ligand>
        <name>GTP</name>
        <dbReference type="ChEBI" id="CHEBI:37565"/>
    </ligand>
</feature>
<evidence type="ECO:0000313" key="11">
    <source>
        <dbReference type="EMBL" id="TQC54057.1"/>
    </source>
</evidence>
<dbReference type="CDD" id="cd22534">
    <property type="entry name" value="KH-II_Era"/>
    <property type="match status" value="1"/>
</dbReference>
<evidence type="ECO:0000256" key="1">
    <source>
        <dbReference type="ARBA" id="ARBA00007921"/>
    </source>
</evidence>
<feature type="domain" description="Era-type G" evidence="10">
    <location>
        <begin position="2"/>
        <end position="175"/>
    </location>
</feature>
<dbReference type="SUPFAM" id="SSF52540">
    <property type="entry name" value="P-loop containing nucleoside triphosphate hydrolases"/>
    <property type="match status" value="1"/>
</dbReference>
<dbReference type="InterPro" id="IPR009019">
    <property type="entry name" value="KH_sf_prok-type"/>
</dbReference>
<dbReference type="EMBL" id="SMDN01000003">
    <property type="protein sequence ID" value="TQC54057.1"/>
    <property type="molecule type" value="Genomic_DNA"/>
</dbReference>
<evidence type="ECO:0000256" key="3">
    <source>
        <dbReference type="ARBA" id="ARBA00022741"/>
    </source>
</evidence>
<dbReference type="NCBIfam" id="TIGR00231">
    <property type="entry name" value="small_GTP"/>
    <property type="match status" value="1"/>
</dbReference>
<dbReference type="PANTHER" id="PTHR42698">
    <property type="entry name" value="GTPASE ERA"/>
    <property type="match status" value="1"/>
</dbReference>
<evidence type="ECO:0000256" key="2">
    <source>
        <dbReference type="ARBA" id="ARBA00020484"/>
    </source>
</evidence>
<dbReference type="CDD" id="cd04163">
    <property type="entry name" value="Era"/>
    <property type="match status" value="1"/>
</dbReference>
<keyword evidence="3 6" id="KW-0547">Nucleotide-binding</keyword>
<keyword evidence="6" id="KW-0690">Ribosome biogenesis</keyword>
<accession>A0A507SQI8</accession>
<sequence length="289" mass="32623">MKASIVTIIGRPNVGKSSLMNAIINYDLAIVSNIPQTTRDQISGVYNEPGYQIVFVDTPGIHKPLNKLGETLNKNAYDALSEIDCVLFLSPLNEQIGAGDRAILEKIQNQENKIAIISKIDLAQKPEDVALKIEELKKCGFDKILSVSTQNEKSIKMLIEELKKYTTEGEPYYSEDNITDKSMRFIAKEIIRVSAMNLLREELPHSIAVEVNEFIEEEEKISINSIIYVKKNSQKGMVIGKNAQKIKQIGINARKQMMNLFGVNVDLRLKVKVADKWINDAKYLKKFGY</sequence>
<dbReference type="GO" id="GO:0005886">
    <property type="term" value="C:plasma membrane"/>
    <property type="evidence" value="ECO:0007669"/>
    <property type="project" value="UniProtKB-SubCell"/>
</dbReference>
<dbReference type="InterPro" id="IPR027417">
    <property type="entry name" value="P-loop_NTPase"/>
</dbReference>
<dbReference type="GO" id="GO:0000028">
    <property type="term" value="P:ribosomal small subunit assembly"/>
    <property type="evidence" value="ECO:0007669"/>
    <property type="project" value="TreeGrafter"/>
</dbReference>
<comment type="subunit">
    <text evidence="6">Monomer.</text>
</comment>
<dbReference type="Gene3D" id="3.30.300.20">
    <property type="match status" value="1"/>
</dbReference>
<keyword evidence="6" id="KW-0699">rRNA-binding</keyword>
<feature type="region of interest" description="G1" evidence="7">
    <location>
        <begin position="10"/>
        <end position="17"/>
    </location>
</feature>
<organism evidence="11 12">
    <name type="scientific">Mycoplasmopsis mucosicanis</name>
    <dbReference type="NCBI Taxonomy" id="458208"/>
    <lineage>
        <taxon>Bacteria</taxon>
        <taxon>Bacillati</taxon>
        <taxon>Mycoplasmatota</taxon>
        <taxon>Mycoplasmoidales</taxon>
        <taxon>Metamycoplasmataceae</taxon>
        <taxon>Mycoplasmopsis</taxon>
    </lineage>
</organism>
<keyword evidence="12" id="KW-1185">Reference proteome</keyword>
<dbReference type="HAMAP" id="MF_00367">
    <property type="entry name" value="GTPase_Era"/>
    <property type="match status" value="1"/>
</dbReference>
<dbReference type="InterPro" id="IPR005225">
    <property type="entry name" value="Small_GTP-bd"/>
</dbReference>
<dbReference type="GO" id="GO:0005829">
    <property type="term" value="C:cytosol"/>
    <property type="evidence" value="ECO:0007669"/>
    <property type="project" value="TreeGrafter"/>
</dbReference>
<dbReference type="GO" id="GO:0043024">
    <property type="term" value="F:ribosomal small subunit binding"/>
    <property type="evidence" value="ECO:0007669"/>
    <property type="project" value="TreeGrafter"/>
</dbReference>
<dbReference type="PANTHER" id="PTHR42698:SF1">
    <property type="entry name" value="GTPASE ERA, MITOCHONDRIAL"/>
    <property type="match status" value="1"/>
</dbReference>
<dbReference type="InterPro" id="IPR015946">
    <property type="entry name" value="KH_dom-like_a/b"/>
</dbReference>
<dbReference type="Gene3D" id="3.40.50.300">
    <property type="entry name" value="P-loop containing nucleotide triphosphate hydrolases"/>
    <property type="match status" value="1"/>
</dbReference>
<dbReference type="NCBIfam" id="TIGR00436">
    <property type="entry name" value="era"/>
    <property type="match status" value="1"/>
</dbReference>
<dbReference type="InterPro" id="IPR006073">
    <property type="entry name" value="GTP-bd"/>
</dbReference>
<name>A0A507SQI8_9BACT</name>
<dbReference type="Pfam" id="PF07650">
    <property type="entry name" value="KH_2"/>
    <property type="match status" value="1"/>
</dbReference>
<feature type="region of interest" description="G5" evidence="7">
    <location>
        <begin position="147"/>
        <end position="149"/>
    </location>
</feature>
<evidence type="ECO:0000256" key="5">
    <source>
        <dbReference type="ARBA" id="ARBA00023134"/>
    </source>
</evidence>
<evidence type="ECO:0000259" key="9">
    <source>
        <dbReference type="PROSITE" id="PS50823"/>
    </source>
</evidence>
<dbReference type="GO" id="GO:0005525">
    <property type="term" value="F:GTP binding"/>
    <property type="evidence" value="ECO:0007669"/>
    <property type="project" value="UniProtKB-UniRule"/>
</dbReference>
<protein>
    <recommendedName>
        <fullName evidence="2 6">GTPase Era</fullName>
    </recommendedName>
</protein>
<feature type="region of interest" description="G2" evidence="7">
    <location>
        <begin position="36"/>
        <end position="40"/>
    </location>
</feature>
<feature type="region of interest" description="G4" evidence="7">
    <location>
        <begin position="118"/>
        <end position="121"/>
    </location>
</feature>